<name>A0ACB7ZTM1_9AGAM</name>
<evidence type="ECO:0000313" key="1">
    <source>
        <dbReference type="EMBL" id="KAH7904037.1"/>
    </source>
</evidence>
<accession>A0ACB7ZTM1</accession>
<keyword evidence="2" id="KW-1185">Reference proteome</keyword>
<protein>
    <submittedName>
        <fullName evidence="1">Uncharacterized protein</fullName>
    </submittedName>
</protein>
<reference evidence="1" key="1">
    <citation type="journal article" date="2021" name="New Phytol.">
        <title>Evolutionary innovations through gain and loss of genes in the ectomycorrhizal Boletales.</title>
        <authorList>
            <person name="Wu G."/>
            <person name="Miyauchi S."/>
            <person name="Morin E."/>
            <person name="Kuo A."/>
            <person name="Drula E."/>
            <person name="Varga T."/>
            <person name="Kohler A."/>
            <person name="Feng B."/>
            <person name="Cao Y."/>
            <person name="Lipzen A."/>
            <person name="Daum C."/>
            <person name="Hundley H."/>
            <person name="Pangilinan J."/>
            <person name="Johnson J."/>
            <person name="Barry K."/>
            <person name="LaButti K."/>
            <person name="Ng V."/>
            <person name="Ahrendt S."/>
            <person name="Min B."/>
            <person name="Choi I.G."/>
            <person name="Park H."/>
            <person name="Plett J.M."/>
            <person name="Magnuson J."/>
            <person name="Spatafora J.W."/>
            <person name="Nagy L.G."/>
            <person name="Henrissat B."/>
            <person name="Grigoriev I.V."/>
            <person name="Yang Z.L."/>
            <person name="Xu J."/>
            <person name="Martin F.M."/>
        </authorList>
    </citation>
    <scope>NUCLEOTIDE SEQUENCE</scope>
    <source>
        <strain evidence="1">ATCC 28755</strain>
    </source>
</reference>
<dbReference type="Proteomes" id="UP000790377">
    <property type="component" value="Unassembled WGS sequence"/>
</dbReference>
<proteinExistence type="predicted"/>
<organism evidence="1 2">
    <name type="scientific">Hygrophoropsis aurantiaca</name>
    <dbReference type="NCBI Taxonomy" id="72124"/>
    <lineage>
        <taxon>Eukaryota</taxon>
        <taxon>Fungi</taxon>
        <taxon>Dikarya</taxon>
        <taxon>Basidiomycota</taxon>
        <taxon>Agaricomycotina</taxon>
        <taxon>Agaricomycetes</taxon>
        <taxon>Agaricomycetidae</taxon>
        <taxon>Boletales</taxon>
        <taxon>Coniophorineae</taxon>
        <taxon>Hygrophoropsidaceae</taxon>
        <taxon>Hygrophoropsis</taxon>
    </lineage>
</organism>
<gene>
    <name evidence="1" type="ORF">BJ138DRAFT_1019698</name>
</gene>
<sequence>MRQGCNVSDIDIVVQWKLPAKMSSFVQRAGRAARGPGRTGVAILLVEPSAYTVRLEQEVNVELTKQQGAYEA</sequence>
<dbReference type="EMBL" id="MU268637">
    <property type="protein sequence ID" value="KAH7904037.1"/>
    <property type="molecule type" value="Genomic_DNA"/>
</dbReference>
<feature type="non-terminal residue" evidence="1">
    <location>
        <position position="72"/>
    </location>
</feature>
<evidence type="ECO:0000313" key="2">
    <source>
        <dbReference type="Proteomes" id="UP000790377"/>
    </source>
</evidence>
<comment type="caution">
    <text evidence="1">The sequence shown here is derived from an EMBL/GenBank/DDBJ whole genome shotgun (WGS) entry which is preliminary data.</text>
</comment>